<protein>
    <submittedName>
        <fullName evidence="1">Uncharacterized protein</fullName>
    </submittedName>
</protein>
<name>A0A514CU73_9CAUD</name>
<organism evidence="1 2">
    <name type="scientific">Achromobacter phage vB_AxyP_19-32_Axy11</name>
    <dbReference type="NCBI Taxonomy" id="2591042"/>
    <lineage>
        <taxon>Viruses</taxon>
        <taxon>Duplodnaviria</taxon>
        <taxon>Heunggongvirae</taxon>
        <taxon>Uroviricota</taxon>
        <taxon>Caudoviricetes</taxon>
        <taxon>Schitoviridae</taxon>
        <taxon>Rothmandenesvirinae</taxon>
        <taxon>Pourcelvirus</taxon>
        <taxon>Pourcelvirus Axy11</taxon>
    </lineage>
</organism>
<dbReference type="PROSITE" id="PS00018">
    <property type="entry name" value="EF_HAND_1"/>
    <property type="match status" value="1"/>
</dbReference>
<dbReference type="EMBL" id="MK962630">
    <property type="protein sequence ID" value="QDH84021.1"/>
    <property type="molecule type" value="Genomic_DNA"/>
</dbReference>
<proteinExistence type="predicted"/>
<keyword evidence="2" id="KW-1185">Reference proteome</keyword>
<reference evidence="1 2" key="1">
    <citation type="submission" date="2019-05" db="EMBL/GenBank/DDBJ databases">
        <title>Complete genome sequence of sixteen phages from Abidjan, cote d'Ivoire, isolated on a single strain of Achromobacter xylosoxidans.</title>
        <authorList>
            <person name="Essoh C."/>
            <person name="Vernadet J.-P."/>
            <person name="Vergnaud G."/>
            <person name="Pourcel C."/>
        </authorList>
    </citation>
    <scope>NUCLEOTIDE SEQUENCE [LARGE SCALE GENOMIC DNA]</scope>
</reference>
<accession>A0A514CU73</accession>
<gene>
    <name evidence="1" type="ORF">Axy11_073</name>
</gene>
<evidence type="ECO:0000313" key="2">
    <source>
        <dbReference type="Proteomes" id="UP000317048"/>
    </source>
</evidence>
<sequence>MIYLEELFCRLANGTLQNLSLAEGGEIDEDQKTKVVIAINEALTRLHSRFILKENTVIVEMQEGRTTYPLLKKYAVSSYDPESSICPYIMDLAGEPFNDDVIKILSVYDSNGCKRALNDPDDCRSLFSPRPNYLQNPSPRNNEAISVLYQANHVRLSCAEDANDDGIIDIPEVLDSALDSYVAFRLYSGINTAESKASAQEMLGHYDSVCNEVVSQDLLSTSYSYTGSRFQKRGWI</sequence>
<evidence type="ECO:0000313" key="1">
    <source>
        <dbReference type="EMBL" id="QDH84021.1"/>
    </source>
</evidence>
<dbReference type="InterPro" id="IPR018247">
    <property type="entry name" value="EF_Hand_1_Ca_BS"/>
</dbReference>
<dbReference type="Proteomes" id="UP000317048">
    <property type="component" value="Segment"/>
</dbReference>